<proteinExistence type="inferred from homology"/>
<dbReference type="InterPro" id="IPR024078">
    <property type="entry name" value="LmbE-like_dom_sf"/>
</dbReference>
<evidence type="ECO:0000313" key="4">
    <source>
        <dbReference type="Proteomes" id="UP000694941"/>
    </source>
</evidence>
<keyword evidence="3" id="KW-0472">Membrane</keyword>
<feature type="transmembrane region" description="Helical" evidence="3">
    <location>
        <begin position="249"/>
        <end position="267"/>
    </location>
</feature>
<organism evidence="4 5">
    <name type="scientific">Limulus polyphemus</name>
    <name type="common">Atlantic horseshoe crab</name>
    <dbReference type="NCBI Taxonomy" id="6850"/>
    <lineage>
        <taxon>Eukaryota</taxon>
        <taxon>Metazoa</taxon>
        <taxon>Ecdysozoa</taxon>
        <taxon>Arthropoda</taxon>
        <taxon>Chelicerata</taxon>
        <taxon>Merostomata</taxon>
        <taxon>Xiphosura</taxon>
        <taxon>Limulidae</taxon>
        <taxon>Limulus</taxon>
    </lineage>
</organism>
<keyword evidence="3" id="KW-0812">Transmembrane</keyword>
<sequence>MEFVHNIYIYLGLIGTISFILFSLIIVVVIFLYAFVVCIYCPQKSPLFKFGKRFLIVIAHPDDECMFFAPAIQQIKSAFSRHPENFTDIYILCLSIGDFYKQGNIRKKELIQSCSILGVPSGNVFVIQHTKMPDSPHCVWRDDLVGRIILKYTNMLSVDVVISFDERGVSGHPNHISLFNGLSYLTDEDLVPVGCRFLLLKTVNKLRKYCSVFDFPLSVCEDGCVLISCPLYILRAQRAMRAHSSQLVWFRWLYIFFSRYMIINSLVELKKKNKTD</sequence>
<evidence type="ECO:0000256" key="3">
    <source>
        <dbReference type="SAM" id="Phobius"/>
    </source>
</evidence>
<dbReference type="PANTHER" id="PTHR12993:SF11">
    <property type="entry name" value="N-ACETYLGLUCOSAMINYL-PHOSPHATIDYLINOSITOL DE-N-ACETYLASE"/>
    <property type="match status" value="1"/>
</dbReference>
<accession>A0ABM1BCE7</accession>
<keyword evidence="4" id="KW-1185">Reference proteome</keyword>
<dbReference type="GeneID" id="106463675"/>
<gene>
    <name evidence="5" type="primary">LOC106463675</name>
</gene>
<evidence type="ECO:0000313" key="5">
    <source>
        <dbReference type="RefSeq" id="XP_013779184.1"/>
    </source>
</evidence>
<evidence type="ECO:0000256" key="1">
    <source>
        <dbReference type="ARBA" id="ARBA00006066"/>
    </source>
</evidence>
<comment type="similarity">
    <text evidence="1">Belongs to the PIGL family.</text>
</comment>
<feature type="transmembrane region" description="Helical" evidence="3">
    <location>
        <begin position="7"/>
        <end position="36"/>
    </location>
</feature>
<name>A0ABM1BCE7_LIMPO</name>
<protein>
    <recommendedName>
        <fullName evidence="2">N-acetylglucosaminylphosphatidylinositol deacetylase</fullName>
        <ecNumber evidence="2">3.5.1.89</ecNumber>
    </recommendedName>
</protein>
<dbReference type="Proteomes" id="UP000694941">
    <property type="component" value="Unplaced"/>
</dbReference>
<reference evidence="5" key="1">
    <citation type="submission" date="2025-08" db="UniProtKB">
        <authorList>
            <consortium name="RefSeq"/>
        </authorList>
    </citation>
    <scope>IDENTIFICATION</scope>
    <source>
        <tissue evidence="5">Muscle</tissue>
    </source>
</reference>
<keyword evidence="3" id="KW-1133">Transmembrane helix</keyword>
<dbReference type="Gene3D" id="3.40.50.10320">
    <property type="entry name" value="LmbE-like"/>
    <property type="match status" value="1"/>
</dbReference>
<dbReference type="Pfam" id="PF02585">
    <property type="entry name" value="PIG-L"/>
    <property type="match status" value="1"/>
</dbReference>
<dbReference type="InterPro" id="IPR003737">
    <property type="entry name" value="GlcNAc_PI_deacetylase-related"/>
</dbReference>
<dbReference type="PANTHER" id="PTHR12993">
    <property type="entry name" value="N-ACETYLGLUCOSAMINYL-PHOSPHATIDYLINOSITOL DE-N-ACETYLASE-RELATED"/>
    <property type="match status" value="1"/>
</dbReference>
<evidence type="ECO:0000256" key="2">
    <source>
        <dbReference type="ARBA" id="ARBA00012176"/>
    </source>
</evidence>
<dbReference type="SUPFAM" id="SSF102588">
    <property type="entry name" value="LmbE-like"/>
    <property type="match status" value="1"/>
</dbReference>
<dbReference type="RefSeq" id="XP_013779184.1">
    <property type="nucleotide sequence ID" value="XM_013923730.2"/>
</dbReference>
<dbReference type="EC" id="3.5.1.89" evidence="2"/>